<dbReference type="GO" id="GO:0051301">
    <property type="term" value="P:cell division"/>
    <property type="evidence" value="ECO:0007669"/>
    <property type="project" value="UniProtKB-KW"/>
</dbReference>
<reference evidence="1 2" key="1">
    <citation type="submission" date="2018-03" db="EMBL/GenBank/DDBJ databases">
        <title>Draft genome sequence of the first documented clinical Siccibacter turicensis isolate in Austria.</title>
        <authorList>
            <person name="Lepuschitz S."/>
            <person name="Pekard-Amenitsch S."/>
            <person name="Haunold R."/>
            <person name="Schill S."/>
            <person name="Mach R."/>
            <person name="Allerberger F."/>
            <person name="Ruppitsch W."/>
            <person name="Forsythe S.J."/>
        </authorList>
    </citation>
    <scope>NUCLEOTIDE SEQUENCE [LARGE SCALE GENOMIC DNA]</scope>
    <source>
        <strain evidence="1 2">6100069499-17</strain>
    </source>
</reference>
<evidence type="ECO:0000313" key="2">
    <source>
        <dbReference type="Proteomes" id="UP000240212"/>
    </source>
</evidence>
<protein>
    <submittedName>
        <fullName evidence="1">Host cell division inhibitor Icd-like protein</fullName>
    </submittedName>
</protein>
<dbReference type="NCBIfam" id="NF033153">
    <property type="entry name" value="phage_ICD_like"/>
    <property type="match status" value="1"/>
</dbReference>
<dbReference type="Proteomes" id="UP000240212">
    <property type="component" value="Unassembled WGS sequence"/>
</dbReference>
<sequence length="65" mass="7187">MNKSCPVNRRFLFLAVSRDGVPGKPHREEIIATSEQEARARLAGRFILCFAGRLPADATHHKGEG</sequence>
<proteinExistence type="predicted"/>
<gene>
    <name evidence="1" type="ORF">C7G83_14235</name>
</gene>
<dbReference type="OrthoDB" id="6631751at2"/>
<dbReference type="AlphaFoldDB" id="A0A2P8VGX1"/>
<evidence type="ECO:0000313" key="1">
    <source>
        <dbReference type="EMBL" id="PSN06764.1"/>
    </source>
</evidence>
<keyword evidence="1" id="KW-0131">Cell cycle</keyword>
<name>A0A2P8VGX1_9ENTR</name>
<comment type="caution">
    <text evidence="1">The sequence shown here is derived from an EMBL/GenBank/DDBJ whole genome shotgun (WGS) entry which is preliminary data.</text>
</comment>
<dbReference type="EMBL" id="PYEP01000006">
    <property type="protein sequence ID" value="PSN06764.1"/>
    <property type="molecule type" value="Genomic_DNA"/>
</dbReference>
<dbReference type="RefSeq" id="WP_106877722.1">
    <property type="nucleotide sequence ID" value="NZ_PYEP01000006.1"/>
</dbReference>
<accession>A0A2P8VGX1</accession>
<keyword evidence="1" id="KW-0132">Cell division</keyword>
<keyword evidence="2" id="KW-1185">Reference proteome</keyword>
<organism evidence="1 2">
    <name type="scientific">Siccibacter turicensis</name>
    <dbReference type="NCBI Taxonomy" id="357233"/>
    <lineage>
        <taxon>Bacteria</taxon>
        <taxon>Pseudomonadati</taxon>
        <taxon>Pseudomonadota</taxon>
        <taxon>Gammaproteobacteria</taxon>
        <taxon>Enterobacterales</taxon>
        <taxon>Enterobacteriaceae</taxon>
        <taxon>Siccibacter</taxon>
    </lineage>
</organism>